<dbReference type="NCBIfam" id="TIGR04183">
    <property type="entry name" value="Por_Secre_tail"/>
    <property type="match status" value="1"/>
</dbReference>
<keyword evidence="4" id="KW-0378">Hydrolase</keyword>
<evidence type="ECO:0000256" key="5">
    <source>
        <dbReference type="ARBA" id="ARBA00022963"/>
    </source>
</evidence>
<accession>A0A0P1P294</accession>
<keyword evidence="6" id="KW-0443">Lipid metabolism</keyword>
<dbReference type="AlphaFoldDB" id="A0A0P1P294"/>
<dbReference type="PANTHER" id="PTHR43856">
    <property type="entry name" value="CARDIOLIPIN HYDROLASE"/>
    <property type="match status" value="1"/>
</dbReference>
<dbReference type="Gene3D" id="2.60.40.4070">
    <property type="match status" value="1"/>
</dbReference>
<evidence type="ECO:0000259" key="8">
    <source>
        <dbReference type="Pfam" id="PF18962"/>
    </source>
</evidence>
<feature type="domain" description="Phospholipase D-like" evidence="7">
    <location>
        <begin position="142"/>
        <end position="278"/>
    </location>
</feature>
<comment type="catalytic activity">
    <reaction evidence="1">
        <text>a 1,2-diacyl-sn-glycero-3-phosphocholine + H2O = a 1,2-diacyl-sn-glycero-3-phosphate + choline + H(+)</text>
        <dbReference type="Rhea" id="RHEA:14445"/>
        <dbReference type="ChEBI" id="CHEBI:15354"/>
        <dbReference type="ChEBI" id="CHEBI:15377"/>
        <dbReference type="ChEBI" id="CHEBI:15378"/>
        <dbReference type="ChEBI" id="CHEBI:57643"/>
        <dbReference type="ChEBI" id="CHEBI:58608"/>
        <dbReference type="EC" id="3.1.4.4"/>
    </reaction>
</comment>
<dbReference type="Proteomes" id="UP000199197">
    <property type="component" value="Unassembled WGS sequence"/>
</dbReference>
<reference evidence="10" key="1">
    <citation type="submission" date="2015-11" db="EMBL/GenBank/DDBJ databases">
        <authorList>
            <person name="Varghese N."/>
        </authorList>
    </citation>
    <scope>NUCLEOTIDE SEQUENCE [LARGE SCALE GENOMIC DNA]</scope>
    <source>
        <strain evidence="10">JGI-23</strain>
    </source>
</reference>
<dbReference type="EMBL" id="CZVW01000039">
    <property type="protein sequence ID" value="CUT05407.1"/>
    <property type="molecule type" value="Genomic_DNA"/>
</dbReference>
<evidence type="ECO:0000259" key="7">
    <source>
        <dbReference type="Pfam" id="PF13091"/>
    </source>
</evidence>
<sequence>MRKFIFLTFFLIQNLYAQIIKNPPYEKYVDSTRITFYWKTLSSSDTRVKIGKTPNFEFGEFIDTVKTTTHEITISNLEPATIYYVQIASYGIRNDSVNFISSTSSDSRSTGKVNVYFNKSIDTTIGIWTKAQGNVNLKDKFIQRINQAKYSIDVCFYNLSTDPSGRVGREISNALINAKSRGVKIRFIIDSTKIDNAPVRDLINAGIPVLASRYGGGIMHNKFAIFDYRDSSSWADDWVWTGSWNATVQGTYDDFQNVIEIQDRAIAGAFTLEFEEMWGSSADYFDTLRSKFGINKSDNTPHVFNLKGKKVEVYFSPSDRIASKISNAIRQANHSIFYAILTFTNSTLANEIKSRYDAGIRNIKGILDNNTDTGSQYNFLSSFSEVLIDTDRSAQLHHKYCLIDPTHIYSEPILITGSYNWSNSAESSNDENVIIIWDTLLVNLYLQEFVARYKQNGGRDVITFVQEIDDVVKDFELFQNYPNPFNAETNIVYSIPEDGFVSLKIYDVLGREVANFVNSYQQAGKYRLNLKFDSVNFSSGVYFYRLDFSGSGRKISQARKMVIIK</sequence>
<evidence type="ECO:0000256" key="3">
    <source>
        <dbReference type="ARBA" id="ARBA00012027"/>
    </source>
</evidence>
<feature type="domain" description="Phospholipase D-like" evidence="7">
    <location>
        <begin position="326"/>
        <end position="449"/>
    </location>
</feature>
<dbReference type="GO" id="GO:0016891">
    <property type="term" value="F:RNA endonuclease activity producing 5'-phosphomonoesters, hydrolytic mechanism"/>
    <property type="evidence" value="ECO:0007669"/>
    <property type="project" value="TreeGrafter"/>
</dbReference>
<dbReference type="InterPro" id="IPR051406">
    <property type="entry name" value="PLD_domain"/>
</dbReference>
<dbReference type="Gene3D" id="3.30.870.10">
    <property type="entry name" value="Endonuclease Chain A"/>
    <property type="match status" value="2"/>
</dbReference>
<evidence type="ECO:0000256" key="1">
    <source>
        <dbReference type="ARBA" id="ARBA00000798"/>
    </source>
</evidence>
<dbReference type="GO" id="GO:0004630">
    <property type="term" value="F:phospholipase D activity"/>
    <property type="evidence" value="ECO:0007669"/>
    <property type="project" value="UniProtKB-EC"/>
</dbReference>
<evidence type="ECO:0000256" key="6">
    <source>
        <dbReference type="ARBA" id="ARBA00023098"/>
    </source>
</evidence>
<organism evidence="9 10">
    <name type="scientific">Candidatus Chryseopegocella kryptomonas</name>
    <dbReference type="NCBI Taxonomy" id="1633643"/>
    <lineage>
        <taxon>Bacteria</taxon>
        <taxon>Pseudomonadati</taxon>
        <taxon>Candidatus Kryptoniota</taxon>
        <taxon>Candidatus Chryseopegocella</taxon>
    </lineage>
</organism>
<evidence type="ECO:0000256" key="2">
    <source>
        <dbReference type="ARBA" id="ARBA00008664"/>
    </source>
</evidence>
<evidence type="ECO:0000313" key="10">
    <source>
        <dbReference type="Proteomes" id="UP000199197"/>
    </source>
</evidence>
<dbReference type="PANTHER" id="PTHR43856:SF1">
    <property type="entry name" value="MITOCHONDRIAL CARDIOLIPIN HYDROLASE"/>
    <property type="match status" value="1"/>
</dbReference>
<dbReference type="GO" id="GO:0016042">
    <property type="term" value="P:lipid catabolic process"/>
    <property type="evidence" value="ECO:0007669"/>
    <property type="project" value="UniProtKB-KW"/>
</dbReference>
<dbReference type="RefSeq" id="WP_159421173.1">
    <property type="nucleotide sequence ID" value="NZ_CZVW01000039.1"/>
</dbReference>
<dbReference type="Pfam" id="PF13091">
    <property type="entry name" value="PLDc_2"/>
    <property type="match status" value="2"/>
</dbReference>
<evidence type="ECO:0000313" key="9">
    <source>
        <dbReference type="EMBL" id="CUT05407.1"/>
    </source>
</evidence>
<dbReference type="SUPFAM" id="SSF56024">
    <property type="entry name" value="Phospholipase D/nuclease"/>
    <property type="match status" value="2"/>
</dbReference>
<proteinExistence type="inferred from homology"/>
<keyword evidence="5" id="KW-0442">Lipid degradation</keyword>
<gene>
    <name evidence="9" type="ORF">JGI23_01954</name>
</gene>
<evidence type="ECO:0000256" key="4">
    <source>
        <dbReference type="ARBA" id="ARBA00022801"/>
    </source>
</evidence>
<keyword evidence="10" id="KW-1185">Reference proteome</keyword>
<feature type="domain" description="Secretion system C-terminal sorting" evidence="8">
    <location>
        <begin position="481"/>
        <end position="549"/>
    </location>
</feature>
<dbReference type="InterPro" id="IPR025202">
    <property type="entry name" value="PLD-like_dom"/>
</dbReference>
<dbReference type="EC" id="3.1.4.4" evidence="3"/>
<dbReference type="Pfam" id="PF18962">
    <property type="entry name" value="Por_Secre_tail"/>
    <property type="match status" value="1"/>
</dbReference>
<comment type="similarity">
    <text evidence="2">Belongs to the phospholipase D family.</text>
</comment>
<dbReference type="InterPro" id="IPR026444">
    <property type="entry name" value="Secre_tail"/>
</dbReference>
<dbReference type="OrthoDB" id="9762009at2"/>
<protein>
    <recommendedName>
        <fullName evidence="3">phospholipase D</fullName>
        <ecNumber evidence="3">3.1.4.4</ecNumber>
    </recommendedName>
</protein>
<name>A0A0P1P294_9BACT</name>